<keyword evidence="1" id="KW-0973">c-di-GMP</keyword>
<dbReference type="STRING" id="966.BTA35_0203130"/>
<evidence type="ECO:0000313" key="8">
    <source>
        <dbReference type="Proteomes" id="UP000190064"/>
    </source>
</evidence>
<dbReference type="Pfam" id="PF07317">
    <property type="entry name" value="PilZN"/>
    <property type="match status" value="1"/>
</dbReference>
<dbReference type="InterPro" id="IPR012349">
    <property type="entry name" value="Split_barrel_FMN-bd"/>
</dbReference>
<feature type="domain" description="PilZ" evidence="5">
    <location>
        <begin position="135"/>
        <end position="249"/>
    </location>
</feature>
<dbReference type="RefSeq" id="WP_077242952.1">
    <property type="nucleotide sequence ID" value="NZ_FXTS01000001.1"/>
</dbReference>
<evidence type="ECO:0000256" key="4">
    <source>
        <dbReference type="SAM" id="MobiDB-lite"/>
    </source>
</evidence>
<dbReference type="EMBL" id="MTSD02000001">
    <property type="protein sequence ID" value="OOV88511.1"/>
    <property type="molecule type" value="Genomic_DNA"/>
</dbReference>
<dbReference type="Gene3D" id="2.40.10.220">
    <property type="entry name" value="predicted glycosyltransferase like domains"/>
    <property type="match status" value="1"/>
</dbReference>
<dbReference type="GO" id="GO:0035438">
    <property type="term" value="F:cyclic-di-GMP binding"/>
    <property type="evidence" value="ECO:0007669"/>
    <property type="project" value="InterPro"/>
</dbReference>
<dbReference type="SUPFAM" id="SSF141371">
    <property type="entry name" value="PilZ domain-like"/>
    <property type="match status" value="1"/>
</dbReference>
<name>A0A1T1HF77_OCELI</name>
<evidence type="ECO:0000256" key="2">
    <source>
        <dbReference type="ARBA" id="ARBA00022741"/>
    </source>
</evidence>
<accession>A0A1T1HF77</accession>
<sequence>MTGTVDSDTEAKPQATAQREDNRKHLVTRQASIFAVLRSLQKHRSPLTIVFQGHNKQSFTSIVLKVDLEEGYFILDEIAPPSGHKRALEGGVFSIQANDKGVQVAFGNNTVVGAGRNEGAAIYKVSMPKQLLYKQRRDAYRAHIAIADQEDIKLTSYKRQKPLVGKIIDISSTGCKVEFPYLVEPAFEDMEVFDEVSFDLPESELDTSVLCAAEARRAVYFEDKKTTQCGFQFLNPDGRNQREIDRFVAYLQREARRKGLE</sequence>
<gene>
    <name evidence="7" type="ORF">BTA35_0203130</name>
</gene>
<evidence type="ECO:0000256" key="3">
    <source>
        <dbReference type="ARBA" id="ARBA00023143"/>
    </source>
</evidence>
<keyword evidence="8" id="KW-1185">Reference proteome</keyword>
<keyword evidence="3" id="KW-0975">Bacterial flagellum</keyword>
<feature type="region of interest" description="Disordered" evidence="4">
    <location>
        <begin position="1"/>
        <end position="23"/>
    </location>
</feature>
<evidence type="ECO:0000259" key="5">
    <source>
        <dbReference type="Pfam" id="PF07238"/>
    </source>
</evidence>
<dbReference type="InterPro" id="IPR009875">
    <property type="entry name" value="PilZ_domain"/>
</dbReference>
<proteinExistence type="predicted"/>
<keyword evidence="2" id="KW-0547">Nucleotide-binding</keyword>
<evidence type="ECO:0008006" key="9">
    <source>
        <dbReference type="Google" id="ProtNLM"/>
    </source>
</evidence>
<feature type="domain" description="Type III secretion system flagellar brake protein YcgR PilZN" evidence="6">
    <location>
        <begin position="26"/>
        <end position="132"/>
    </location>
</feature>
<dbReference type="Pfam" id="PF07238">
    <property type="entry name" value="PilZ"/>
    <property type="match status" value="1"/>
</dbReference>
<comment type="caution">
    <text evidence="7">The sequence shown here is derived from an EMBL/GenBank/DDBJ whole genome shotgun (WGS) entry which is preliminary data.</text>
</comment>
<evidence type="ECO:0000259" key="6">
    <source>
        <dbReference type="Pfam" id="PF07317"/>
    </source>
</evidence>
<dbReference type="AlphaFoldDB" id="A0A1T1HF77"/>
<protein>
    <recommendedName>
        <fullName evidence="9">PilZ domain-containing protein</fullName>
    </recommendedName>
</protein>
<dbReference type="InterPro" id="IPR009926">
    <property type="entry name" value="T3SS_YcgR_PilZN"/>
</dbReference>
<evidence type="ECO:0000313" key="7">
    <source>
        <dbReference type="EMBL" id="OOV88511.1"/>
    </source>
</evidence>
<dbReference type="Proteomes" id="UP000190064">
    <property type="component" value="Unassembled WGS sequence"/>
</dbReference>
<evidence type="ECO:0000256" key="1">
    <source>
        <dbReference type="ARBA" id="ARBA00022636"/>
    </source>
</evidence>
<reference evidence="7" key="1">
    <citation type="submission" date="2017-02" db="EMBL/GenBank/DDBJ databases">
        <title>Draft Genome Sequence of the Salt Water Bacterium Oceanospirillum linum ATCC 11336.</title>
        <authorList>
            <person name="Trachtenberg A.M."/>
            <person name="Carney J.G."/>
            <person name="Linnane J.D."/>
            <person name="Rheaume B.A."/>
            <person name="Pitts N.L."/>
            <person name="Mykles D.L."/>
            <person name="Maclea K.S."/>
        </authorList>
    </citation>
    <scope>NUCLEOTIDE SEQUENCE [LARGE SCALE GENOMIC DNA]</scope>
    <source>
        <strain evidence="7">ATCC 11336</strain>
    </source>
</reference>
<organism evidence="7 8">
    <name type="scientific">Oceanospirillum linum</name>
    <dbReference type="NCBI Taxonomy" id="966"/>
    <lineage>
        <taxon>Bacteria</taxon>
        <taxon>Pseudomonadati</taxon>
        <taxon>Pseudomonadota</taxon>
        <taxon>Gammaproteobacteria</taxon>
        <taxon>Oceanospirillales</taxon>
        <taxon>Oceanospirillaceae</taxon>
        <taxon>Oceanospirillum</taxon>
    </lineage>
</organism>
<dbReference type="Gene3D" id="2.30.110.10">
    <property type="entry name" value="Electron Transport, Fmn-binding Protein, Chain A"/>
    <property type="match status" value="1"/>
</dbReference>